<protein>
    <submittedName>
        <fullName evidence="2">Uncharacterized protein</fullName>
    </submittedName>
</protein>
<evidence type="ECO:0000313" key="3">
    <source>
        <dbReference type="Proteomes" id="UP001419268"/>
    </source>
</evidence>
<accession>A0AAP0P2K0</accession>
<feature type="transmembrane region" description="Helical" evidence="1">
    <location>
        <begin position="12"/>
        <end position="35"/>
    </location>
</feature>
<evidence type="ECO:0000256" key="1">
    <source>
        <dbReference type="SAM" id="Phobius"/>
    </source>
</evidence>
<sequence length="68" mass="7864">MLSSSWHSALPLHYGICFQWCILMPTTNILSSLAFHSKITIRKVIKMRHHNTKTITSTSLLKNKKIKK</sequence>
<name>A0AAP0P2K0_9MAGN</name>
<reference evidence="2 3" key="1">
    <citation type="submission" date="2024-01" db="EMBL/GenBank/DDBJ databases">
        <title>Genome assemblies of Stephania.</title>
        <authorList>
            <person name="Yang L."/>
        </authorList>
    </citation>
    <scope>NUCLEOTIDE SEQUENCE [LARGE SCALE GENOMIC DNA]</scope>
    <source>
        <strain evidence="2">JXDWG</strain>
        <tissue evidence="2">Leaf</tissue>
    </source>
</reference>
<evidence type="ECO:0000313" key="2">
    <source>
        <dbReference type="EMBL" id="KAK9126340.1"/>
    </source>
</evidence>
<gene>
    <name evidence="2" type="ORF">Scep_015186</name>
</gene>
<comment type="caution">
    <text evidence="2">The sequence shown here is derived from an EMBL/GenBank/DDBJ whole genome shotgun (WGS) entry which is preliminary data.</text>
</comment>
<dbReference type="Proteomes" id="UP001419268">
    <property type="component" value="Unassembled WGS sequence"/>
</dbReference>
<keyword evidence="1" id="KW-0472">Membrane</keyword>
<organism evidence="2 3">
    <name type="scientific">Stephania cephalantha</name>
    <dbReference type="NCBI Taxonomy" id="152367"/>
    <lineage>
        <taxon>Eukaryota</taxon>
        <taxon>Viridiplantae</taxon>
        <taxon>Streptophyta</taxon>
        <taxon>Embryophyta</taxon>
        <taxon>Tracheophyta</taxon>
        <taxon>Spermatophyta</taxon>
        <taxon>Magnoliopsida</taxon>
        <taxon>Ranunculales</taxon>
        <taxon>Menispermaceae</taxon>
        <taxon>Menispermoideae</taxon>
        <taxon>Cissampelideae</taxon>
        <taxon>Stephania</taxon>
    </lineage>
</organism>
<keyword evidence="1" id="KW-0812">Transmembrane</keyword>
<keyword evidence="3" id="KW-1185">Reference proteome</keyword>
<proteinExistence type="predicted"/>
<dbReference type="EMBL" id="JBBNAG010000006">
    <property type="protein sequence ID" value="KAK9126340.1"/>
    <property type="molecule type" value="Genomic_DNA"/>
</dbReference>
<keyword evidence="1" id="KW-1133">Transmembrane helix</keyword>
<dbReference type="AlphaFoldDB" id="A0AAP0P2K0"/>